<comment type="function">
    <text evidence="8">Involved in cellular auxin homeostasis by regulating auxin metabolism. Regulates intracellular auxin accumulation at the endoplasmic reticulum and thus auxin availability for nuclear auxin signaling.</text>
</comment>
<feature type="transmembrane region" description="Helical" evidence="10">
    <location>
        <begin position="258"/>
        <end position="279"/>
    </location>
</feature>
<dbReference type="PANTHER" id="PTHR31651">
    <property type="match status" value="1"/>
</dbReference>
<dbReference type="GO" id="GO:0080162">
    <property type="term" value="P:endoplasmic reticulum to cytosol auxin transport"/>
    <property type="evidence" value="ECO:0007669"/>
    <property type="project" value="InterPro"/>
</dbReference>
<feature type="transmembrane region" description="Helical" evidence="10">
    <location>
        <begin position="147"/>
        <end position="168"/>
    </location>
</feature>
<name>A0AAN9FL67_CLITE</name>
<evidence type="ECO:0000256" key="5">
    <source>
        <dbReference type="ARBA" id="ARBA00022989"/>
    </source>
</evidence>
<dbReference type="InterPro" id="IPR004776">
    <property type="entry name" value="Mem_transp_PIN-like"/>
</dbReference>
<feature type="transmembrane region" description="Helical" evidence="10">
    <location>
        <begin position="399"/>
        <end position="420"/>
    </location>
</feature>
<evidence type="ECO:0000313" key="11">
    <source>
        <dbReference type="EMBL" id="KAK7278502.1"/>
    </source>
</evidence>
<sequence>MQLWKLFITAVMPVLKVLLISAVGAFLALHRFNILRKTARKHMNTVVYYVFTPALVCSILTKTITHKSLVTVWFMPLNILLTFIFGTALGWLFIKITKAPPTMHGLVLGCCAAGNLGNMPLIIIPALCKESNSPFGDVGICNKKGMAYVSLSMGIGNIYIWTFVYNIIRIYSCRIFNENKVDDSTVSSVSAREADLENNSKSSIGPMTTTEDILETNDHVTKTEIECTIPSGITKVPKQAQIMKQYLKVLVEKLNLKVLLEPVTIGSILGMIIGIVPPFKKMFVGDNAPLRVVEDSASMLGDASIPAVTLLLGANLLNGLKQSGMKPSLVVGIIVVRNIALPILGVAIVKGAIHFGIIHHDPLYQFVLLLQYALPPAVSISTITQLFGAGETECSIVMLAAYVCASISLTLWSTFFMWLVL</sequence>
<keyword evidence="2" id="KW-0813">Transport</keyword>
<evidence type="ECO:0000256" key="8">
    <source>
        <dbReference type="ARBA" id="ARBA00025100"/>
    </source>
</evidence>
<evidence type="ECO:0000256" key="10">
    <source>
        <dbReference type="SAM" id="Phobius"/>
    </source>
</evidence>
<gene>
    <name evidence="11" type="ORF">RJT34_23532</name>
</gene>
<keyword evidence="6 10" id="KW-0472">Membrane</keyword>
<evidence type="ECO:0000256" key="9">
    <source>
        <dbReference type="ARBA" id="ARBA00025752"/>
    </source>
</evidence>
<evidence type="ECO:0008006" key="13">
    <source>
        <dbReference type="Google" id="ProtNLM"/>
    </source>
</evidence>
<protein>
    <recommendedName>
        <fullName evidence="13">Protein PIN-LIKES 3</fullName>
    </recommendedName>
</protein>
<feature type="transmembrane region" description="Helical" evidence="10">
    <location>
        <begin position="73"/>
        <end position="94"/>
    </location>
</feature>
<feature type="transmembrane region" description="Helical" evidence="10">
    <location>
        <begin position="329"/>
        <end position="357"/>
    </location>
</feature>
<dbReference type="GO" id="GO:0009734">
    <property type="term" value="P:auxin-activated signaling pathway"/>
    <property type="evidence" value="ECO:0007669"/>
    <property type="project" value="UniProtKB-KW"/>
</dbReference>
<feature type="transmembrane region" description="Helical" evidence="10">
    <location>
        <begin position="6"/>
        <end position="30"/>
    </location>
</feature>
<feature type="transmembrane region" description="Helical" evidence="10">
    <location>
        <begin position="299"/>
        <end position="317"/>
    </location>
</feature>
<dbReference type="PANTHER" id="PTHR31651:SF44">
    <property type="entry name" value="AUXIN EFFLUX CARRIER FAMILY PROTEIN"/>
    <property type="match status" value="1"/>
</dbReference>
<feature type="transmembrane region" description="Helical" evidence="10">
    <location>
        <begin position="42"/>
        <end position="61"/>
    </location>
</feature>
<dbReference type="EMBL" id="JAYKXN010000006">
    <property type="protein sequence ID" value="KAK7278502.1"/>
    <property type="molecule type" value="Genomic_DNA"/>
</dbReference>
<dbReference type="AlphaFoldDB" id="A0AAN9FL67"/>
<evidence type="ECO:0000256" key="7">
    <source>
        <dbReference type="ARBA" id="ARBA00023294"/>
    </source>
</evidence>
<proteinExistence type="inferred from homology"/>
<comment type="caution">
    <text evidence="11">The sequence shown here is derived from an EMBL/GenBank/DDBJ whole genome shotgun (WGS) entry which is preliminary data.</text>
</comment>
<accession>A0AAN9FL67</accession>
<organism evidence="11 12">
    <name type="scientific">Clitoria ternatea</name>
    <name type="common">Butterfly pea</name>
    <dbReference type="NCBI Taxonomy" id="43366"/>
    <lineage>
        <taxon>Eukaryota</taxon>
        <taxon>Viridiplantae</taxon>
        <taxon>Streptophyta</taxon>
        <taxon>Embryophyta</taxon>
        <taxon>Tracheophyta</taxon>
        <taxon>Spermatophyta</taxon>
        <taxon>Magnoliopsida</taxon>
        <taxon>eudicotyledons</taxon>
        <taxon>Gunneridae</taxon>
        <taxon>Pentapetalae</taxon>
        <taxon>rosids</taxon>
        <taxon>fabids</taxon>
        <taxon>Fabales</taxon>
        <taxon>Fabaceae</taxon>
        <taxon>Papilionoideae</taxon>
        <taxon>50 kb inversion clade</taxon>
        <taxon>NPAAA clade</taxon>
        <taxon>indigoferoid/millettioid clade</taxon>
        <taxon>Phaseoleae</taxon>
        <taxon>Clitoria</taxon>
    </lineage>
</organism>
<evidence type="ECO:0000256" key="3">
    <source>
        <dbReference type="ARBA" id="ARBA00022692"/>
    </source>
</evidence>
<reference evidence="11 12" key="1">
    <citation type="submission" date="2024-01" db="EMBL/GenBank/DDBJ databases">
        <title>The genomes of 5 underutilized Papilionoideae crops provide insights into root nodulation and disease resistance.</title>
        <authorList>
            <person name="Yuan L."/>
        </authorList>
    </citation>
    <scope>NUCLEOTIDE SEQUENCE [LARGE SCALE GENOMIC DNA]</scope>
    <source>
        <strain evidence="11">LY-2023</strain>
        <tissue evidence="11">Leaf</tissue>
    </source>
</reference>
<feature type="transmembrane region" description="Helical" evidence="10">
    <location>
        <begin position="363"/>
        <end position="387"/>
    </location>
</feature>
<feature type="transmembrane region" description="Helical" evidence="10">
    <location>
        <begin position="106"/>
        <end position="127"/>
    </location>
</feature>
<keyword evidence="7" id="KW-0927">Auxin signaling pathway</keyword>
<keyword evidence="5 10" id="KW-1133">Transmembrane helix</keyword>
<evidence type="ECO:0000256" key="4">
    <source>
        <dbReference type="ARBA" id="ARBA00022824"/>
    </source>
</evidence>
<comment type="similarity">
    <text evidence="9">Belongs to the auxin efflux carrier (TC 2.A.69.2) family.</text>
</comment>
<comment type="subcellular location">
    <subcellularLocation>
        <location evidence="1">Endoplasmic reticulum membrane</location>
        <topology evidence="1">Multi-pass membrane protein</topology>
    </subcellularLocation>
</comment>
<keyword evidence="3 10" id="KW-0812">Transmembrane</keyword>
<keyword evidence="12" id="KW-1185">Reference proteome</keyword>
<dbReference type="Pfam" id="PF03547">
    <property type="entry name" value="Mem_trans"/>
    <property type="match status" value="1"/>
</dbReference>
<evidence type="ECO:0000313" key="12">
    <source>
        <dbReference type="Proteomes" id="UP001359559"/>
    </source>
</evidence>
<dbReference type="InterPro" id="IPR045033">
    <property type="entry name" value="PILS1/3/4/5/7"/>
</dbReference>
<evidence type="ECO:0000256" key="2">
    <source>
        <dbReference type="ARBA" id="ARBA00022448"/>
    </source>
</evidence>
<evidence type="ECO:0000256" key="6">
    <source>
        <dbReference type="ARBA" id="ARBA00023136"/>
    </source>
</evidence>
<keyword evidence="4" id="KW-0256">Endoplasmic reticulum</keyword>
<dbReference type="Proteomes" id="UP001359559">
    <property type="component" value="Unassembled WGS sequence"/>
</dbReference>
<dbReference type="GO" id="GO:0005789">
    <property type="term" value="C:endoplasmic reticulum membrane"/>
    <property type="evidence" value="ECO:0007669"/>
    <property type="project" value="UniProtKB-SubCell"/>
</dbReference>
<evidence type="ECO:0000256" key="1">
    <source>
        <dbReference type="ARBA" id="ARBA00004477"/>
    </source>
</evidence>